<dbReference type="InterPro" id="IPR036129">
    <property type="entry name" value="Glycerate_kinase_sf"/>
</dbReference>
<dbReference type="EMBL" id="CP159510">
    <property type="protein sequence ID" value="XCJ15619.1"/>
    <property type="molecule type" value="Genomic_DNA"/>
</dbReference>
<dbReference type="Gene3D" id="3.40.50.10350">
    <property type="entry name" value="Glycerate kinase, domain 1"/>
    <property type="match status" value="1"/>
</dbReference>
<dbReference type="PANTHER" id="PTHR21599">
    <property type="entry name" value="GLYCERATE KINASE"/>
    <property type="match status" value="1"/>
</dbReference>
<dbReference type="PANTHER" id="PTHR21599:SF0">
    <property type="entry name" value="GLYCERATE KINASE"/>
    <property type="match status" value="1"/>
</dbReference>
<reference evidence="5" key="1">
    <citation type="submission" date="2024-06" db="EMBL/GenBank/DDBJ databases">
        <authorList>
            <person name="Fan A."/>
            <person name="Zhang F.Y."/>
            <person name="Zhang L."/>
        </authorList>
    </citation>
    <scope>NUCLEOTIDE SEQUENCE</scope>
    <source>
        <strain evidence="5">Y61</strain>
    </source>
</reference>
<evidence type="ECO:0000256" key="3">
    <source>
        <dbReference type="ARBA" id="ARBA00022777"/>
    </source>
</evidence>
<organism evidence="5">
    <name type="scientific">Sporolactobacillus sp. Y61</name>
    <dbReference type="NCBI Taxonomy" id="3160863"/>
    <lineage>
        <taxon>Bacteria</taxon>
        <taxon>Bacillati</taxon>
        <taxon>Bacillota</taxon>
        <taxon>Bacilli</taxon>
        <taxon>Bacillales</taxon>
        <taxon>Sporolactobacillaceae</taxon>
        <taxon>Sporolactobacillus</taxon>
    </lineage>
</organism>
<sequence length="382" mass="39009">MKMVIAPDSFKESLTALDAARSIQRGMKRIFSDADYVLVPMADGGEGTVQSLVDATGGKRLNLTVTGPLGAPVPGFFGLLGDGQTAVIEMAAAAGLEFLPPSSRDPLRATTYGVGELIRAAMDHGARHIIMGLGGSATNDGGCGMAQALGARLLDAAGRQIPPGGAALSRLSRIDLSSVDPRVHSTRFEIATDVTNPLTGRNGASAVFGPQKGADASAVTRLDQALARFAEVVAHDLNIAVDQVPGAGAAGGLGAGCLAFLKGQIRPGIDLVIRETGLEKKLKDADLVLTGEGKIDGQTIYGKTPVGVARAAKRHHIPVIGVAGALSAGYEAVYAAGIDALFSIVPGAVPLKQALAEAGANLERTGENIARLIQLTGGMKKN</sequence>
<dbReference type="Gene3D" id="3.90.1510.10">
    <property type="entry name" value="Glycerate kinase, domain 2"/>
    <property type="match status" value="1"/>
</dbReference>
<dbReference type="AlphaFoldDB" id="A0AAU8IBN1"/>
<dbReference type="Pfam" id="PF02595">
    <property type="entry name" value="Gly_kinase"/>
    <property type="match status" value="1"/>
</dbReference>
<dbReference type="EC" id="2.7.1.31" evidence="5"/>
<dbReference type="PIRSF" id="PIRSF006078">
    <property type="entry name" value="GlxK"/>
    <property type="match status" value="1"/>
</dbReference>
<evidence type="ECO:0000256" key="4">
    <source>
        <dbReference type="PIRNR" id="PIRNR006078"/>
    </source>
</evidence>
<gene>
    <name evidence="5" type="ORF">ABNN70_07680</name>
</gene>
<dbReference type="GO" id="GO:0008887">
    <property type="term" value="F:glycerate kinase activity"/>
    <property type="evidence" value="ECO:0007669"/>
    <property type="project" value="UniProtKB-UniRule"/>
</dbReference>
<dbReference type="NCBIfam" id="TIGR00045">
    <property type="entry name" value="glycerate kinase"/>
    <property type="match status" value="1"/>
</dbReference>
<keyword evidence="3 4" id="KW-0418">Kinase</keyword>
<dbReference type="SUPFAM" id="SSF110738">
    <property type="entry name" value="Glycerate kinase I"/>
    <property type="match status" value="1"/>
</dbReference>
<comment type="similarity">
    <text evidence="1 4">Belongs to the glycerate kinase type-1 family.</text>
</comment>
<keyword evidence="2 4" id="KW-0808">Transferase</keyword>
<dbReference type="GO" id="GO:0031388">
    <property type="term" value="P:organic acid phosphorylation"/>
    <property type="evidence" value="ECO:0007669"/>
    <property type="project" value="UniProtKB-UniRule"/>
</dbReference>
<proteinExistence type="inferred from homology"/>
<protein>
    <submittedName>
        <fullName evidence="5">Glycerate kinase</fullName>
        <ecNumber evidence="5">2.7.1.31</ecNumber>
    </submittedName>
</protein>
<evidence type="ECO:0000256" key="2">
    <source>
        <dbReference type="ARBA" id="ARBA00022679"/>
    </source>
</evidence>
<evidence type="ECO:0000256" key="1">
    <source>
        <dbReference type="ARBA" id="ARBA00006284"/>
    </source>
</evidence>
<dbReference type="InterPro" id="IPR018193">
    <property type="entry name" value="Glyc_kinase_flavodox-like_fold"/>
</dbReference>
<dbReference type="InterPro" id="IPR018197">
    <property type="entry name" value="Glycerate_kinase_RE-like"/>
</dbReference>
<name>A0AAU8IBN1_9BACL</name>
<evidence type="ECO:0000313" key="5">
    <source>
        <dbReference type="EMBL" id="XCJ15619.1"/>
    </source>
</evidence>
<dbReference type="InterPro" id="IPR004381">
    <property type="entry name" value="Glycerate_kinase"/>
</dbReference>
<dbReference type="RefSeq" id="WP_353947439.1">
    <property type="nucleotide sequence ID" value="NZ_CP159510.1"/>
</dbReference>
<accession>A0AAU8IBN1</accession>